<dbReference type="InterPro" id="IPR044275">
    <property type="entry name" value="KRP"/>
</dbReference>
<accession>A0ABD2YG72</accession>
<proteinExistence type="inferred from homology"/>
<protein>
    <recommendedName>
        <fullName evidence="6">Cyclin-dependent kinase inhibitor domain-containing protein</fullName>
    </recommendedName>
</protein>
<keyword evidence="3" id="KW-0649">Protein kinase inhibitor</keyword>
<evidence type="ECO:0000256" key="3">
    <source>
        <dbReference type="ARBA" id="ARBA00023013"/>
    </source>
</evidence>
<sequence length="232" mass="26484">MGKHIKKLKGARGVAIAKLKHEQTSIGVRTRAKTLALQCAQTLSSSFLATSVALKNGRKGDSYLQLRSRKVERLPPFGAKRIGQKQRKNNGKGPANKTKETEKKLQKDKMLEENENEKGNNDFDKLEVVETSCGENVLEFESKGRSTRESSPCNLMRDPEIPPPLRCTKRSNTTSTGQNPMQFFHIPAIDIMHERFADDEERDRKEFIEKYNFDPLKDEPLPGRFEWEKLKP</sequence>
<evidence type="ECO:0000313" key="8">
    <source>
        <dbReference type="Proteomes" id="UP001630127"/>
    </source>
</evidence>
<feature type="compositionally biased region" description="Basic and acidic residues" evidence="5">
    <location>
        <begin position="97"/>
        <end position="122"/>
    </location>
</feature>
<feature type="region of interest" description="Disordered" evidence="5">
    <location>
        <begin position="211"/>
        <end position="232"/>
    </location>
</feature>
<dbReference type="InterPro" id="IPR044898">
    <property type="entry name" value="CDI_dom_sf"/>
</dbReference>
<name>A0ABD2YG72_9GENT</name>
<gene>
    <name evidence="7" type="ORF">ACH5RR_031764</name>
</gene>
<dbReference type="Pfam" id="PF02234">
    <property type="entry name" value="CDI"/>
    <property type="match status" value="1"/>
</dbReference>
<feature type="domain" description="Cyclin-dependent kinase inhibitor" evidence="6">
    <location>
        <begin position="192"/>
        <end position="230"/>
    </location>
</feature>
<dbReference type="GO" id="GO:0005654">
    <property type="term" value="C:nucleoplasm"/>
    <property type="evidence" value="ECO:0007669"/>
    <property type="project" value="UniProtKB-SubCell"/>
</dbReference>
<evidence type="ECO:0000259" key="6">
    <source>
        <dbReference type="Pfam" id="PF02234"/>
    </source>
</evidence>
<dbReference type="PIRSF" id="PIRSF017811">
    <property type="entry name" value="CDK_inhib_pln"/>
    <property type="match status" value="1"/>
</dbReference>
<evidence type="ECO:0000256" key="2">
    <source>
        <dbReference type="ARBA" id="ARBA00010274"/>
    </source>
</evidence>
<keyword evidence="8" id="KW-1185">Reference proteome</keyword>
<dbReference type="EMBL" id="JBJUIK010000013">
    <property type="protein sequence ID" value="KAL3506382.1"/>
    <property type="molecule type" value="Genomic_DNA"/>
</dbReference>
<comment type="similarity">
    <text evidence="2">Belongs to the CDI family. ICK/KRP subfamily.</text>
</comment>
<evidence type="ECO:0000256" key="4">
    <source>
        <dbReference type="ARBA" id="ARBA00023306"/>
    </source>
</evidence>
<comment type="subcellular location">
    <subcellularLocation>
        <location evidence="1">Nucleus</location>
        <location evidence="1">Nucleoplasm</location>
    </subcellularLocation>
</comment>
<feature type="region of interest" description="Disordered" evidence="5">
    <location>
        <begin position="74"/>
        <end position="122"/>
    </location>
</feature>
<feature type="region of interest" description="Disordered" evidence="5">
    <location>
        <begin position="141"/>
        <end position="166"/>
    </location>
</feature>
<evidence type="ECO:0000256" key="5">
    <source>
        <dbReference type="SAM" id="MobiDB-lite"/>
    </source>
</evidence>
<dbReference type="Proteomes" id="UP001630127">
    <property type="component" value="Unassembled WGS sequence"/>
</dbReference>
<evidence type="ECO:0000256" key="1">
    <source>
        <dbReference type="ARBA" id="ARBA00004642"/>
    </source>
</evidence>
<dbReference type="GO" id="GO:0004860">
    <property type="term" value="F:protein kinase inhibitor activity"/>
    <property type="evidence" value="ECO:0007669"/>
    <property type="project" value="UniProtKB-KW"/>
</dbReference>
<dbReference type="PANTHER" id="PTHR46776">
    <property type="entry name" value="CYCLIN-DEPENDENT KINASE INHIBITOR 4-RELATED"/>
    <property type="match status" value="1"/>
</dbReference>
<reference evidence="7 8" key="1">
    <citation type="submission" date="2024-11" db="EMBL/GenBank/DDBJ databases">
        <title>A near-complete genome assembly of Cinchona calisaya.</title>
        <authorList>
            <person name="Lian D.C."/>
            <person name="Zhao X.W."/>
            <person name="Wei L."/>
        </authorList>
    </citation>
    <scope>NUCLEOTIDE SEQUENCE [LARGE SCALE GENOMIC DNA]</scope>
    <source>
        <tissue evidence="7">Nenye</tissue>
    </source>
</reference>
<evidence type="ECO:0000313" key="7">
    <source>
        <dbReference type="EMBL" id="KAL3506382.1"/>
    </source>
</evidence>
<comment type="caution">
    <text evidence="7">The sequence shown here is derived from an EMBL/GenBank/DDBJ whole genome shotgun (WGS) entry which is preliminary data.</text>
</comment>
<dbReference type="AlphaFoldDB" id="A0ABD2YG72"/>
<organism evidence="7 8">
    <name type="scientific">Cinchona calisaya</name>
    <dbReference type="NCBI Taxonomy" id="153742"/>
    <lineage>
        <taxon>Eukaryota</taxon>
        <taxon>Viridiplantae</taxon>
        <taxon>Streptophyta</taxon>
        <taxon>Embryophyta</taxon>
        <taxon>Tracheophyta</taxon>
        <taxon>Spermatophyta</taxon>
        <taxon>Magnoliopsida</taxon>
        <taxon>eudicotyledons</taxon>
        <taxon>Gunneridae</taxon>
        <taxon>Pentapetalae</taxon>
        <taxon>asterids</taxon>
        <taxon>lamiids</taxon>
        <taxon>Gentianales</taxon>
        <taxon>Rubiaceae</taxon>
        <taxon>Cinchonoideae</taxon>
        <taxon>Cinchoneae</taxon>
        <taxon>Cinchona</taxon>
    </lineage>
</organism>
<dbReference type="Gene3D" id="4.10.365.10">
    <property type="entry name" value="p27"/>
    <property type="match status" value="1"/>
</dbReference>
<keyword evidence="4" id="KW-0131">Cell cycle</keyword>
<dbReference type="InterPro" id="IPR003175">
    <property type="entry name" value="CDI_dom"/>
</dbReference>